<protein>
    <recommendedName>
        <fullName evidence="1">ABC1 atypical kinase-like domain-containing protein</fullName>
    </recommendedName>
</protein>
<organism evidence="2 3">
    <name type="scientific">Sphenostylis stenocarpa</name>
    <dbReference type="NCBI Taxonomy" id="92480"/>
    <lineage>
        <taxon>Eukaryota</taxon>
        <taxon>Viridiplantae</taxon>
        <taxon>Streptophyta</taxon>
        <taxon>Embryophyta</taxon>
        <taxon>Tracheophyta</taxon>
        <taxon>Spermatophyta</taxon>
        <taxon>Magnoliopsida</taxon>
        <taxon>eudicotyledons</taxon>
        <taxon>Gunneridae</taxon>
        <taxon>Pentapetalae</taxon>
        <taxon>rosids</taxon>
        <taxon>fabids</taxon>
        <taxon>Fabales</taxon>
        <taxon>Fabaceae</taxon>
        <taxon>Papilionoideae</taxon>
        <taxon>50 kb inversion clade</taxon>
        <taxon>NPAAA clade</taxon>
        <taxon>indigoferoid/millettioid clade</taxon>
        <taxon>Phaseoleae</taxon>
        <taxon>Sphenostylis</taxon>
    </lineage>
</organism>
<accession>A0AA86T441</accession>
<sequence>MIEKATWERQHELAADKIFALCSDLGGFFLKAPPTPFDEMKLVLENELGHDTHNVFERFDVEPLGSASIAQIRVKLLACYLIFIALNNWHHLDCAAATQVTGGVCDRLGTRGAKRRNIAEKQVSSLLDIRCKGLGNSGLLIFCMIIEQLTGYQVLMPFFSEHGRRLSFPLCEGYIFSEISFVLRDIVLFAVLDREQDYFAFAEGSKCMLPLQSAMEFANLDPLCNFDQRIKLLPLMMSGLGVQSYSNSAQVQEHVDEGVCTAHALDLVKGKGGTESALAFQQTLWNPQEVLY</sequence>
<dbReference type="InterPro" id="IPR004147">
    <property type="entry name" value="ABC1_dom"/>
</dbReference>
<dbReference type="EMBL" id="OY731406">
    <property type="protein sequence ID" value="CAJ1973665.1"/>
    <property type="molecule type" value="Genomic_DNA"/>
</dbReference>
<evidence type="ECO:0000313" key="2">
    <source>
        <dbReference type="EMBL" id="CAJ1973665.1"/>
    </source>
</evidence>
<dbReference type="InterPro" id="IPR051130">
    <property type="entry name" value="Mito_struct-func_regulator"/>
</dbReference>
<dbReference type="Proteomes" id="UP001189624">
    <property type="component" value="Chromosome 9"/>
</dbReference>
<dbReference type="Pfam" id="PF03109">
    <property type="entry name" value="ABC1"/>
    <property type="match status" value="1"/>
</dbReference>
<dbReference type="PANTHER" id="PTHR43173:SF12">
    <property type="entry name" value="PROTEIN KINASE SUPERFAMILY PROTEIN"/>
    <property type="match status" value="1"/>
</dbReference>
<gene>
    <name evidence="2" type="ORF">AYBTSS11_LOCUS25729</name>
</gene>
<dbReference type="PANTHER" id="PTHR43173">
    <property type="entry name" value="ABC1 FAMILY PROTEIN"/>
    <property type="match status" value="1"/>
</dbReference>
<proteinExistence type="predicted"/>
<reference evidence="2" key="1">
    <citation type="submission" date="2023-10" db="EMBL/GenBank/DDBJ databases">
        <authorList>
            <person name="Domelevo Entfellner J.-B."/>
        </authorList>
    </citation>
    <scope>NUCLEOTIDE SEQUENCE</scope>
</reference>
<name>A0AA86T441_9FABA</name>
<evidence type="ECO:0000259" key="1">
    <source>
        <dbReference type="Pfam" id="PF03109"/>
    </source>
</evidence>
<evidence type="ECO:0000313" key="3">
    <source>
        <dbReference type="Proteomes" id="UP001189624"/>
    </source>
</evidence>
<feature type="domain" description="ABC1 atypical kinase-like" evidence="1">
    <location>
        <begin position="31"/>
        <end position="72"/>
    </location>
</feature>
<dbReference type="Gramene" id="rna-AYBTSS11_LOCUS25729">
    <property type="protein sequence ID" value="CAJ1973665.1"/>
    <property type="gene ID" value="gene-AYBTSS11_LOCUS25729"/>
</dbReference>
<dbReference type="AlphaFoldDB" id="A0AA86T441"/>
<keyword evidence="3" id="KW-1185">Reference proteome</keyword>